<evidence type="ECO:0000313" key="1">
    <source>
        <dbReference type="EMBL" id="MCP2273109.1"/>
    </source>
</evidence>
<accession>A0ABT1IKL6</accession>
<evidence type="ECO:0008006" key="3">
    <source>
        <dbReference type="Google" id="ProtNLM"/>
    </source>
</evidence>
<dbReference type="EMBL" id="JAMTCO010000015">
    <property type="protein sequence ID" value="MCP2273109.1"/>
    <property type="molecule type" value="Genomic_DNA"/>
</dbReference>
<gene>
    <name evidence="1" type="ORF">LV75_005635</name>
</gene>
<organism evidence="1 2">
    <name type="scientific">Actinokineospora diospyrosa</name>
    <dbReference type="NCBI Taxonomy" id="103728"/>
    <lineage>
        <taxon>Bacteria</taxon>
        <taxon>Bacillati</taxon>
        <taxon>Actinomycetota</taxon>
        <taxon>Actinomycetes</taxon>
        <taxon>Pseudonocardiales</taxon>
        <taxon>Pseudonocardiaceae</taxon>
        <taxon>Actinokineospora</taxon>
    </lineage>
</organism>
<evidence type="ECO:0000313" key="2">
    <source>
        <dbReference type="Proteomes" id="UP001205185"/>
    </source>
</evidence>
<comment type="caution">
    <text evidence="1">The sequence shown here is derived from an EMBL/GenBank/DDBJ whole genome shotgun (WGS) entry which is preliminary data.</text>
</comment>
<protein>
    <recommendedName>
        <fullName evidence="3">Lipoprotein</fullName>
    </recommendedName>
</protein>
<dbReference type="PROSITE" id="PS51257">
    <property type="entry name" value="PROKAR_LIPOPROTEIN"/>
    <property type="match status" value="1"/>
</dbReference>
<keyword evidence="2" id="KW-1185">Reference proteome</keyword>
<name>A0ABT1IKL6_9PSEU</name>
<proteinExistence type="predicted"/>
<sequence length="276" mass="28537">MRVVAVLGVLGLVLAGCSESKSVPVTQEFQGTVTEFLRGVSADPQFEALTCGSVFDGDPDSSVAMWADASSSVSADDLLEKGIAAGWQPQLPVDKWSVILVGPAGIRLGLRDGKIRAEKAKCSVGGRHQELAMPLRPDLTDSQRAALNTSFGRAARAAEKIAAAAGVQVDSAVFPASGALDGASLSTCDAPSGRGAQWYASTTTDLGSEADVARIKRDAIAALKSWKVDPRPAQADYFTATMDDTNLTVSLAKGANGNVELGITATTPTCVPLSRS</sequence>
<dbReference type="Proteomes" id="UP001205185">
    <property type="component" value="Unassembled WGS sequence"/>
</dbReference>
<reference evidence="1 2" key="1">
    <citation type="submission" date="2022-06" db="EMBL/GenBank/DDBJ databases">
        <title>Genomic Encyclopedia of Archaeal and Bacterial Type Strains, Phase II (KMG-II): from individual species to whole genera.</title>
        <authorList>
            <person name="Goeker M."/>
        </authorList>
    </citation>
    <scope>NUCLEOTIDE SEQUENCE [LARGE SCALE GENOMIC DNA]</scope>
    <source>
        <strain evidence="1 2">DSM 44255</strain>
    </source>
</reference>